<dbReference type="PANTHER" id="PTHR30244">
    <property type="entry name" value="TRANSAMINASE"/>
    <property type="match status" value="1"/>
</dbReference>
<dbReference type="AlphaFoldDB" id="A0A1G7D6P2"/>
<evidence type="ECO:0000256" key="2">
    <source>
        <dbReference type="ARBA" id="ARBA00037999"/>
    </source>
</evidence>
<dbReference type="PANTHER" id="PTHR30244:SF9">
    <property type="entry name" value="PROTEIN RV3402C"/>
    <property type="match status" value="1"/>
</dbReference>
<evidence type="ECO:0000256" key="1">
    <source>
        <dbReference type="ARBA" id="ARBA00022898"/>
    </source>
</evidence>
<dbReference type="STRING" id="187868.SAMN05192589_11830"/>
<evidence type="ECO:0000256" key="5">
    <source>
        <dbReference type="RuleBase" id="RU004508"/>
    </source>
</evidence>
<dbReference type="InterPro" id="IPR000653">
    <property type="entry name" value="DegT/StrS_aminotransferase"/>
</dbReference>
<sequence>MPYLQRMHAARQYSNFGPLVCEFETSLRSRFSAQSPVPLRLTTVANATLGLELALTALDLPPRSRVLLPALTFVATATAVLRAGHLPVLADVDAQSWLLTPEIARQAATQGKVDAVLPVATFGVPHGMAGWHEFELDTGIPVVIDAAAAFGSQWLDAPTGTAVFSLHATKCLPAGEGGFVVSTRPELIARVRQLTNFGINLNPAAGVPVGMLARIGTNAKMSEYHAAVGLASLDHWDARAALRRSAHADLCARLDAAATPALLRWQAMAEPVAAPTLLCVRLPSAKSRERLERVCAERNIMVRRWYQPLLNAMPALDGHSVCLPAPAATSIATDLCGLPFYLGMEEGDAERIAEAVHAATGAQGSAARGERRRSA</sequence>
<name>A0A1G7D6P2_9BURK</name>
<dbReference type="InterPro" id="IPR015424">
    <property type="entry name" value="PyrdxlP-dep_Trfase"/>
</dbReference>
<proteinExistence type="inferred from homology"/>
<dbReference type="Proteomes" id="UP000198781">
    <property type="component" value="Unassembled WGS sequence"/>
</dbReference>
<dbReference type="EMBL" id="FMZC01000018">
    <property type="protein sequence ID" value="SDE46660.1"/>
    <property type="molecule type" value="Genomic_DNA"/>
</dbReference>
<feature type="modified residue" description="N6-(pyridoxal phosphate)lysine" evidence="4">
    <location>
        <position position="170"/>
    </location>
</feature>
<evidence type="ECO:0000313" key="6">
    <source>
        <dbReference type="EMBL" id="SDE46660.1"/>
    </source>
</evidence>
<dbReference type="GO" id="GO:0000271">
    <property type="term" value="P:polysaccharide biosynthetic process"/>
    <property type="evidence" value="ECO:0007669"/>
    <property type="project" value="TreeGrafter"/>
</dbReference>
<organism evidence="6 7">
    <name type="scientific">Paracidovorax valerianellae</name>
    <dbReference type="NCBI Taxonomy" id="187868"/>
    <lineage>
        <taxon>Bacteria</taxon>
        <taxon>Pseudomonadati</taxon>
        <taxon>Pseudomonadota</taxon>
        <taxon>Betaproteobacteria</taxon>
        <taxon>Burkholderiales</taxon>
        <taxon>Comamonadaceae</taxon>
        <taxon>Paracidovorax</taxon>
    </lineage>
</organism>
<dbReference type="InterPro" id="IPR015421">
    <property type="entry name" value="PyrdxlP-dep_Trfase_major"/>
</dbReference>
<comment type="similarity">
    <text evidence="2 5">Belongs to the DegT/DnrJ/EryC1 family.</text>
</comment>
<dbReference type="Pfam" id="PF01041">
    <property type="entry name" value="DegT_DnrJ_EryC1"/>
    <property type="match status" value="1"/>
</dbReference>
<accession>A0A1G7D6P2</accession>
<evidence type="ECO:0000256" key="4">
    <source>
        <dbReference type="PIRSR" id="PIRSR000390-2"/>
    </source>
</evidence>
<dbReference type="Gene3D" id="3.40.640.10">
    <property type="entry name" value="Type I PLP-dependent aspartate aminotransferase-like (Major domain)"/>
    <property type="match status" value="1"/>
</dbReference>
<dbReference type="PIRSF" id="PIRSF000390">
    <property type="entry name" value="PLP_StrS"/>
    <property type="match status" value="1"/>
</dbReference>
<evidence type="ECO:0000256" key="3">
    <source>
        <dbReference type="PIRSR" id="PIRSR000390-1"/>
    </source>
</evidence>
<dbReference type="GO" id="GO:0030170">
    <property type="term" value="F:pyridoxal phosphate binding"/>
    <property type="evidence" value="ECO:0007669"/>
    <property type="project" value="TreeGrafter"/>
</dbReference>
<evidence type="ECO:0000313" key="7">
    <source>
        <dbReference type="Proteomes" id="UP000198781"/>
    </source>
</evidence>
<dbReference type="GO" id="GO:0008483">
    <property type="term" value="F:transaminase activity"/>
    <property type="evidence" value="ECO:0007669"/>
    <property type="project" value="TreeGrafter"/>
</dbReference>
<dbReference type="SUPFAM" id="SSF53383">
    <property type="entry name" value="PLP-dependent transferases"/>
    <property type="match status" value="1"/>
</dbReference>
<feature type="active site" description="Proton acceptor" evidence="3">
    <location>
        <position position="170"/>
    </location>
</feature>
<reference evidence="6 7" key="1">
    <citation type="submission" date="2016-10" db="EMBL/GenBank/DDBJ databases">
        <authorList>
            <person name="de Groot N.N."/>
        </authorList>
    </citation>
    <scope>NUCLEOTIDE SEQUENCE [LARGE SCALE GENOMIC DNA]</scope>
    <source>
        <strain evidence="6 7">DSM 16619</strain>
    </source>
</reference>
<keyword evidence="1 4" id="KW-0663">Pyridoxal phosphate</keyword>
<gene>
    <name evidence="6" type="ORF">SAMN05192589_11830</name>
</gene>
<dbReference type="RefSeq" id="WP_271466421.1">
    <property type="nucleotide sequence ID" value="NZ_JAMBTK010000055.1"/>
</dbReference>
<keyword evidence="7" id="KW-1185">Reference proteome</keyword>
<protein>
    <submittedName>
        <fullName evidence="6">dTDP-4-amino-4,6-dideoxygalactose transaminase</fullName>
    </submittedName>
</protein>